<feature type="region of interest" description="Disordered" evidence="1">
    <location>
        <begin position="147"/>
        <end position="168"/>
    </location>
</feature>
<organism evidence="2 3">
    <name type="scientific">Symbiodinium natans</name>
    <dbReference type="NCBI Taxonomy" id="878477"/>
    <lineage>
        <taxon>Eukaryota</taxon>
        <taxon>Sar</taxon>
        <taxon>Alveolata</taxon>
        <taxon>Dinophyceae</taxon>
        <taxon>Suessiales</taxon>
        <taxon>Symbiodiniaceae</taxon>
        <taxon>Symbiodinium</taxon>
    </lineage>
</organism>
<feature type="region of interest" description="Disordered" evidence="1">
    <location>
        <begin position="91"/>
        <end position="114"/>
    </location>
</feature>
<dbReference type="Proteomes" id="UP000604046">
    <property type="component" value="Unassembled WGS sequence"/>
</dbReference>
<gene>
    <name evidence="2" type="ORF">SNAT2548_LOCUS8673</name>
</gene>
<sequence length="383" mass="40485">MQVDGETQNVQITREIVRDDSRAASALYQQFGSQPGVEARMQLQEKAGGQPSPSPPFGASGSFGSYYAAHVATALVPAQLSRLYQQFGAQPGPEARTQLQAKADGQPSRSPPFGASGSFGGYYAAHIATALVPAQLPRLYQQFGAQPGPEARTQLQAKADGQPSRSPPFGASGSFGSYYAAHVATALVPAQLPRLYQQFGAQPGPEARTQLQAKAGSGVQLEQLSWGLCLADGQPSRSPPFGASGSFGSYYAAHVATALVPAQLPRLYQQFGAQPGPEARTQLQAKAGSGVQLEQLSWGLCIADGQPSRSPPFGASGSFGSYYAAHVATALVPAQLPRLYQQFGAQPDVEARTQLQEKAPWRDRLCLAWRGLCCSAGRRCECI</sequence>
<reference evidence="2" key="1">
    <citation type="submission" date="2021-02" db="EMBL/GenBank/DDBJ databases">
        <authorList>
            <person name="Dougan E. K."/>
            <person name="Rhodes N."/>
            <person name="Thang M."/>
            <person name="Chan C."/>
        </authorList>
    </citation>
    <scope>NUCLEOTIDE SEQUENCE</scope>
</reference>
<dbReference type="EMBL" id="CAJNDS010000647">
    <property type="protein sequence ID" value="CAE7225346.1"/>
    <property type="molecule type" value="Genomic_DNA"/>
</dbReference>
<evidence type="ECO:0000313" key="2">
    <source>
        <dbReference type="EMBL" id="CAE7225346.1"/>
    </source>
</evidence>
<dbReference type="AlphaFoldDB" id="A0A812KJH5"/>
<name>A0A812KJH5_9DINO</name>
<evidence type="ECO:0000313" key="3">
    <source>
        <dbReference type="Proteomes" id="UP000604046"/>
    </source>
</evidence>
<comment type="caution">
    <text evidence="2">The sequence shown here is derived from an EMBL/GenBank/DDBJ whole genome shotgun (WGS) entry which is preliminary data.</text>
</comment>
<accession>A0A812KJH5</accession>
<proteinExistence type="predicted"/>
<evidence type="ECO:0000256" key="1">
    <source>
        <dbReference type="SAM" id="MobiDB-lite"/>
    </source>
</evidence>
<protein>
    <submittedName>
        <fullName evidence="2">Uncharacterized protein</fullName>
    </submittedName>
</protein>
<keyword evidence="3" id="KW-1185">Reference proteome</keyword>